<dbReference type="GO" id="GO:0006814">
    <property type="term" value="P:sodium ion transport"/>
    <property type="evidence" value="ECO:0007669"/>
    <property type="project" value="UniProtKB-KW"/>
</dbReference>
<dbReference type="Pfam" id="PF00474">
    <property type="entry name" value="SSF"/>
    <property type="match status" value="1"/>
</dbReference>
<keyword evidence="6 12" id="KW-1133">Transmembrane helix</keyword>
<evidence type="ECO:0000256" key="10">
    <source>
        <dbReference type="ARBA" id="ARBA00023201"/>
    </source>
</evidence>
<feature type="transmembrane region" description="Helical" evidence="12">
    <location>
        <begin position="280"/>
        <end position="308"/>
    </location>
</feature>
<evidence type="ECO:0000256" key="9">
    <source>
        <dbReference type="ARBA" id="ARBA00023136"/>
    </source>
</evidence>
<dbReference type="GO" id="GO:0005886">
    <property type="term" value="C:plasma membrane"/>
    <property type="evidence" value="ECO:0007669"/>
    <property type="project" value="UniProtKB-SubCell"/>
</dbReference>
<dbReference type="InterPro" id="IPR051163">
    <property type="entry name" value="Sodium:Solute_Symporter_SSF"/>
</dbReference>
<dbReference type="AlphaFoldDB" id="A0A914VPE0"/>
<feature type="transmembrane region" description="Helical" evidence="12">
    <location>
        <begin position="186"/>
        <end position="205"/>
    </location>
</feature>
<reference evidence="14" key="1">
    <citation type="submission" date="2022-11" db="UniProtKB">
        <authorList>
            <consortium name="WormBaseParasite"/>
        </authorList>
    </citation>
    <scope>IDENTIFICATION</scope>
</reference>
<evidence type="ECO:0000256" key="5">
    <source>
        <dbReference type="ARBA" id="ARBA00022692"/>
    </source>
</evidence>
<evidence type="ECO:0000256" key="11">
    <source>
        <dbReference type="RuleBase" id="RU362091"/>
    </source>
</evidence>
<feature type="transmembrane region" description="Helical" evidence="12">
    <location>
        <begin position="87"/>
        <end position="109"/>
    </location>
</feature>
<dbReference type="PANTHER" id="PTHR42985">
    <property type="entry name" value="SODIUM-COUPLED MONOCARBOXYLATE TRANSPORTER"/>
    <property type="match status" value="1"/>
</dbReference>
<feature type="transmembrane region" description="Helical" evidence="12">
    <location>
        <begin position="6"/>
        <end position="26"/>
    </location>
</feature>
<evidence type="ECO:0000313" key="14">
    <source>
        <dbReference type="WBParaSite" id="PSAMB.scaffold2197size24676.g16792.t1"/>
    </source>
</evidence>
<comment type="subcellular location">
    <subcellularLocation>
        <location evidence="1">Cell membrane</location>
        <topology evidence="1">Multi-pass membrane protein</topology>
    </subcellularLocation>
</comment>
<dbReference type="Gene3D" id="1.20.1730.10">
    <property type="entry name" value="Sodium/glucose cotransporter"/>
    <property type="match status" value="1"/>
</dbReference>
<keyword evidence="9 12" id="KW-0472">Membrane</keyword>
<name>A0A914VPE0_9BILA</name>
<evidence type="ECO:0000313" key="13">
    <source>
        <dbReference type="Proteomes" id="UP000887566"/>
    </source>
</evidence>
<evidence type="ECO:0000256" key="1">
    <source>
        <dbReference type="ARBA" id="ARBA00004651"/>
    </source>
</evidence>
<feature type="transmembrane region" description="Helical" evidence="12">
    <location>
        <begin position="53"/>
        <end position="75"/>
    </location>
</feature>
<accession>A0A914VPE0</accession>
<feature type="transmembrane region" description="Helical" evidence="12">
    <location>
        <begin position="414"/>
        <end position="436"/>
    </location>
</feature>
<feature type="transmembrane region" description="Helical" evidence="12">
    <location>
        <begin position="389"/>
        <end position="408"/>
    </location>
</feature>
<dbReference type="CDD" id="cd11492">
    <property type="entry name" value="SLC5sbd_NIS-SMVT"/>
    <property type="match status" value="1"/>
</dbReference>
<dbReference type="PROSITE" id="PS50283">
    <property type="entry name" value="NA_SOLUT_SYMP_3"/>
    <property type="match status" value="1"/>
</dbReference>
<keyword evidence="8" id="KW-0406">Ion transport</keyword>
<keyword evidence="13" id="KW-1185">Reference proteome</keyword>
<dbReference type="InterPro" id="IPR038377">
    <property type="entry name" value="Na/Glc_symporter_sf"/>
</dbReference>
<feature type="transmembrane region" description="Helical" evidence="12">
    <location>
        <begin position="323"/>
        <end position="347"/>
    </location>
</feature>
<evidence type="ECO:0000256" key="8">
    <source>
        <dbReference type="ARBA" id="ARBA00023065"/>
    </source>
</evidence>
<evidence type="ECO:0000256" key="4">
    <source>
        <dbReference type="ARBA" id="ARBA00022475"/>
    </source>
</evidence>
<evidence type="ECO:0000256" key="7">
    <source>
        <dbReference type="ARBA" id="ARBA00023053"/>
    </source>
</evidence>
<organism evidence="13 14">
    <name type="scientific">Plectus sambesii</name>
    <dbReference type="NCBI Taxonomy" id="2011161"/>
    <lineage>
        <taxon>Eukaryota</taxon>
        <taxon>Metazoa</taxon>
        <taxon>Ecdysozoa</taxon>
        <taxon>Nematoda</taxon>
        <taxon>Chromadorea</taxon>
        <taxon>Plectida</taxon>
        <taxon>Plectina</taxon>
        <taxon>Plectoidea</taxon>
        <taxon>Plectidae</taxon>
        <taxon>Plectus</taxon>
    </lineage>
</organism>
<dbReference type="GO" id="GO:0015293">
    <property type="term" value="F:symporter activity"/>
    <property type="evidence" value="ECO:0007669"/>
    <property type="project" value="TreeGrafter"/>
</dbReference>
<feature type="transmembrane region" description="Helical" evidence="12">
    <location>
        <begin position="243"/>
        <end position="260"/>
    </location>
</feature>
<dbReference type="NCBIfam" id="TIGR00813">
    <property type="entry name" value="sss"/>
    <property type="match status" value="1"/>
</dbReference>
<dbReference type="PANTHER" id="PTHR42985:SF40">
    <property type="entry name" value="LD47995P-RELATED"/>
    <property type="match status" value="1"/>
</dbReference>
<evidence type="ECO:0000256" key="3">
    <source>
        <dbReference type="ARBA" id="ARBA00022448"/>
    </source>
</evidence>
<feature type="transmembrane region" description="Helical" evidence="12">
    <location>
        <begin position="160"/>
        <end position="179"/>
    </location>
</feature>
<evidence type="ECO:0000256" key="2">
    <source>
        <dbReference type="ARBA" id="ARBA00006434"/>
    </source>
</evidence>
<dbReference type="Proteomes" id="UP000887566">
    <property type="component" value="Unplaced"/>
</dbReference>
<keyword evidence="10" id="KW-0739">Sodium transport</keyword>
<evidence type="ECO:0000256" key="12">
    <source>
        <dbReference type="SAM" id="Phobius"/>
    </source>
</evidence>
<feature type="transmembrane region" description="Helical" evidence="12">
    <location>
        <begin position="443"/>
        <end position="464"/>
    </location>
</feature>
<comment type="similarity">
    <text evidence="2 11">Belongs to the sodium:solute symporter (SSF) (TC 2.A.21) family.</text>
</comment>
<protein>
    <submittedName>
        <fullName evidence="14">Sodium-coupled monocarboxylate transporter 1</fullName>
    </submittedName>
</protein>
<proteinExistence type="inferred from homology"/>
<keyword evidence="5 12" id="KW-0812">Transmembrane</keyword>
<dbReference type="WBParaSite" id="PSAMB.scaffold2197size24676.g16792.t1">
    <property type="protein sequence ID" value="PSAMB.scaffold2197size24676.g16792.t1"/>
    <property type="gene ID" value="PSAMB.scaffold2197size24676.g16792"/>
</dbReference>
<keyword evidence="4" id="KW-1003">Cell membrane</keyword>
<dbReference type="InterPro" id="IPR001734">
    <property type="entry name" value="Na/solute_symporter"/>
</dbReference>
<keyword evidence="7" id="KW-0915">Sodium</keyword>
<evidence type="ECO:0000256" key="6">
    <source>
        <dbReference type="ARBA" id="ARBA00022989"/>
    </source>
</evidence>
<sequence>MFTTVDYCIFAAFIGLSMLVGIYHALKSSRQQAKAVKSEKTAEFLLGGRKLPIIPVCLSLLTTFISGLSLLGAPAEIYQRGFLFWPMYWSSAIAFLISGYFFVPIFYKLQATSVYEYFEKRYDSKLLRRIGAALFLSTTWFYMAVVMYAPAIALTGVTQVPLWPFILAVGLASTFYTSIGGMKAVIWTDTIQAFFIYLGIGILLFKGTSDAGGLQEVFRISMVSGRFDALKRTDPSPLQHNNLWLMTFGSVLWWSTMYGLNQMALQRYCSMPSLKHARILIGITVPAFLILGSMCCYIGVVMLAYFYYCNPIESGEIESQDQLVILFAAKVLGFFPGLPGLFLACLFSGTLSTISSGINSMTAVLWEDFLKDSHAVRLGDTGSANLNKMCAFIFGIGATLMAFLCQYMDGMINAANSVLGAIAGPLAGLFFLGIFFPRANKNGAFIAVILTVSFFLFCSVGHNLNHPYADYALPTNFTCEKNETFFGSLNASHSATSSAFVHAPYDPHYGKPEVFFAYKLSAFSYAPLSVAMVIVIGYVASILMPQKMTPYQRKLAYSLTYVGRNTFMNDQRTMMSKDGESLIHKSEEMNIMPSLRLK</sequence>
<feature type="transmembrane region" description="Helical" evidence="12">
    <location>
        <begin position="522"/>
        <end position="544"/>
    </location>
</feature>
<feature type="transmembrane region" description="Helical" evidence="12">
    <location>
        <begin position="130"/>
        <end position="154"/>
    </location>
</feature>
<keyword evidence="3" id="KW-0813">Transport</keyword>